<accession>A0A3B1DBH6</accession>
<sequence length="269" mass="29963">MPKPRTIPLAIAALSLVLVVVSCIFMARRIVAYNAEQGRITYLQLEIKTPEFLFASRPVALTDLPPDTPNSLGSVHVSYGDESLTLPVSIPPLEYADQFPGLERHSDWLRVVRFAPLTGHNTRELLAAMEAGEESDRLVLVTKSVRPGVNPETWGRVWRKDWTFDFYEFLPEGGFRHERFAYPSVRSAQQQQQRRAEAIAHRGGLPQLDTRSWQFQVADLLMPEGSAPRIIAGDSPLVAAGWTFPAAIFSVFLATVGLLLAFAPERVAK</sequence>
<evidence type="ECO:0000313" key="2">
    <source>
        <dbReference type="EMBL" id="VAX40196.1"/>
    </source>
</evidence>
<organism evidence="2">
    <name type="scientific">hydrothermal vent metagenome</name>
    <dbReference type="NCBI Taxonomy" id="652676"/>
    <lineage>
        <taxon>unclassified sequences</taxon>
        <taxon>metagenomes</taxon>
        <taxon>ecological metagenomes</taxon>
    </lineage>
</organism>
<dbReference type="PROSITE" id="PS51257">
    <property type="entry name" value="PROKAR_LIPOPROTEIN"/>
    <property type="match status" value="1"/>
</dbReference>
<name>A0A3B1DBH6_9ZZZZ</name>
<protein>
    <submittedName>
        <fullName evidence="2">Uncharacterized protein</fullName>
    </submittedName>
</protein>
<feature type="transmembrane region" description="Helical" evidence="1">
    <location>
        <begin position="242"/>
        <end position="263"/>
    </location>
</feature>
<keyword evidence="1" id="KW-1133">Transmembrane helix</keyword>
<keyword evidence="1" id="KW-0812">Transmembrane</keyword>
<proteinExistence type="predicted"/>
<dbReference type="EMBL" id="UOGK01000351">
    <property type="protein sequence ID" value="VAX40196.1"/>
    <property type="molecule type" value="Genomic_DNA"/>
</dbReference>
<evidence type="ECO:0000256" key="1">
    <source>
        <dbReference type="SAM" id="Phobius"/>
    </source>
</evidence>
<keyword evidence="1" id="KW-0472">Membrane</keyword>
<dbReference type="AlphaFoldDB" id="A0A3B1DBH6"/>
<gene>
    <name evidence="2" type="ORF">MNBD_PLANCTO03-933</name>
</gene>
<reference evidence="2" key="1">
    <citation type="submission" date="2018-06" db="EMBL/GenBank/DDBJ databases">
        <authorList>
            <person name="Zhirakovskaya E."/>
        </authorList>
    </citation>
    <scope>NUCLEOTIDE SEQUENCE</scope>
</reference>